<dbReference type="EMBL" id="QRYW01000086">
    <property type="protein sequence ID" value="RGV15430.1"/>
    <property type="molecule type" value="Genomic_DNA"/>
</dbReference>
<reference evidence="1 2" key="1">
    <citation type="submission" date="2018-08" db="EMBL/GenBank/DDBJ databases">
        <title>A genome reference for cultivated species of the human gut microbiota.</title>
        <authorList>
            <person name="Zou Y."/>
            <person name="Xue W."/>
            <person name="Luo G."/>
        </authorList>
    </citation>
    <scope>NUCLEOTIDE SEQUENCE [LARGE SCALE GENOMIC DNA]</scope>
    <source>
        <strain evidence="1 2">AF14-6AC</strain>
    </source>
</reference>
<accession>A0A412VZH5</accession>
<sequence>MAFIFYSQSFARFLLVFIFLAERDSLKFLLITASKIVKIFQTFPDIPTCIGRWYQSDHKHIGLSCVTTGYYQTTMDQGAFMDKIVIMTVRSAPEYPKRKCQKILLFWHFCKETD</sequence>
<dbReference type="AlphaFoldDB" id="A0A412VZH5"/>
<protein>
    <submittedName>
        <fullName evidence="1">Uncharacterized protein</fullName>
    </submittedName>
</protein>
<gene>
    <name evidence="1" type="ORF">DWW24_21875</name>
</gene>
<comment type="caution">
    <text evidence="1">The sequence shown here is derived from an EMBL/GenBank/DDBJ whole genome shotgun (WGS) entry which is preliminary data.</text>
</comment>
<evidence type="ECO:0000313" key="2">
    <source>
        <dbReference type="Proteomes" id="UP000283426"/>
    </source>
</evidence>
<proteinExistence type="predicted"/>
<dbReference type="Proteomes" id="UP000283426">
    <property type="component" value="Unassembled WGS sequence"/>
</dbReference>
<evidence type="ECO:0000313" key="1">
    <source>
        <dbReference type="EMBL" id="RGV15430.1"/>
    </source>
</evidence>
<organism evidence="1 2">
    <name type="scientific">Odoribacter splanchnicus</name>
    <dbReference type="NCBI Taxonomy" id="28118"/>
    <lineage>
        <taxon>Bacteria</taxon>
        <taxon>Pseudomonadati</taxon>
        <taxon>Bacteroidota</taxon>
        <taxon>Bacteroidia</taxon>
        <taxon>Bacteroidales</taxon>
        <taxon>Odoribacteraceae</taxon>
        <taxon>Odoribacter</taxon>
    </lineage>
</organism>
<name>A0A412VZH5_9BACT</name>